<protein>
    <submittedName>
        <fullName evidence="8">Gamma-glutamyltransferase</fullName>
    </submittedName>
</protein>
<dbReference type="InterPro" id="IPR055262">
    <property type="entry name" value="GGT_CS"/>
</dbReference>
<evidence type="ECO:0000256" key="7">
    <source>
        <dbReference type="SAM" id="SignalP"/>
    </source>
</evidence>
<feature type="active site" description="Nucleophile" evidence="5">
    <location>
        <position position="364"/>
    </location>
</feature>
<evidence type="ECO:0000313" key="9">
    <source>
        <dbReference type="Proteomes" id="UP000503640"/>
    </source>
</evidence>
<dbReference type="NCBIfam" id="TIGR00066">
    <property type="entry name" value="g_glut_trans"/>
    <property type="match status" value="1"/>
</dbReference>
<dbReference type="InterPro" id="IPR043138">
    <property type="entry name" value="GGT_lsub"/>
</dbReference>
<evidence type="ECO:0000256" key="1">
    <source>
        <dbReference type="ARBA" id="ARBA00001049"/>
    </source>
</evidence>
<dbReference type="PROSITE" id="PS00462">
    <property type="entry name" value="G_GLU_TRANSPEPTIDASE"/>
    <property type="match status" value="1"/>
</dbReference>
<dbReference type="PRINTS" id="PR01210">
    <property type="entry name" value="GGTRANSPTASE"/>
</dbReference>
<reference evidence="9" key="1">
    <citation type="journal article" date="2020" name="Appl. Environ. Microbiol.">
        <title>Diazotrophic Anaeromyxobacter Isolates from Soils.</title>
        <authorList>
            <person name="Masuda Y."/>
            <person name="Yamanaka H."/>
            <person name="Xu Z.X."/>
            <person name="Shiratori Y."/>
            <person name="Aono T."/>
            <person name="Amachi S."/>
            <person name="Senoo K."/>
            <person name="Itoh H."/>
        </authorList>
    </citation>
    <scope>NUCLEOTIDE SEQUENCE [LARGE SCALE GENOMIC DNA]</scope>
    <source>
        <strain evidence="9">R267</strain>
    </source>
</reference>
<dbReference type="PANTHER" id="PTHR11686">
    <property type="entry name" value="GAMMA GLUTAMYL TRANSPEPTIDASE"/>
    <property type="match status" value="1"/>
</dbReference>
<dbReference type="GO" id="GO:0036374">
    <property type="term" value="F:glutathione hydrolase activity"/>
    <property type="evidence" value="ECO:0007669"/>
    <property type="project" value="UniProtKB-EC"/>
</dbReference>
<organism evidence="8 9">
    <name type="scientific">Anaeromyxobacter diazotrophicus</name>
    <dbReference type="NCBI Taxonomy" id="2590199"/>
    <lineage>
        <taxon>Bacteria</taxon>
        <taxon>Pseudomonadati</taxon>
        <taxon>Myxococcota</taxon>
        <taxon>Myxococcia</taxon>
        <taxon>Myxococcales</taxon>
        <taxon>Cystobacterineae</taxon>
        <taxon>Anaeromyxobacteraceae</taxon>
        <taxon>Anaeromyxobacter</taxon>
    </lineage>
</organism>
<feature type="signal peptide" evidence="7">
    <location>
        <begin position="1"/>
        <end position="24"/>
    </location>
</feature>
<evidence type="ECO:0000256" key="4">
    <source>
        <dbReference type="ARBA" id="ARBA00047417"/>
    </source>
</evidence>
<dbReference type="UniPathway" id="UPA00204"/>
<keyword evidence="9" id="KW-1185">Reference proteome</keyword>
<dbReference type="Gene3D" id="3.60.20.40">
    <property type="match status" value="1"/>
</dbReference>
<dbReference type="InterPro" id="IPR043137">
    <property type="entry name" value="GGT_ssub_C"/>
</dbReference>
<dbReference type="Proteomes" id="UP000503640">
    <property type="component" value="Unassembled WGS sequence"/>
</dbReference>
<dbReference type="InterPro" id="IPR000101">
    <property type="entry name" value="GGT_peptidase"/>
</dbReference>
<accession>A0A7I9VIE9</accession>
<sequence>MPGLASLLSIALSTLAVSGGGAVAASHPLASEAGAQVLRRGGNAVDAAVAAAFALSVVEPQSSGLGGGGFALVWLARERRAYALDFREVAPAAATADLFSRPGAPPRASLDGALAVAVPGAVKGYAELARRFGTKPLARLVEPAARLAERGFRAGHVYATRVEERLACLRADAGAAREFLVQPDEGGARVAPAPGARVWRRDLARTLRLLGKDPDAFYRGPLARRIADAVRARGGILSEQDLARYRVRERAPLEGAYRGHRILTMPLPSAGGALLLGLVGALEPEDPRAGGYRPERFLHVMIEAEKRLYARRGALLGDPEQVPGAAAAAAEMASPAFAAALHAAIGERATPAAEVTVDRERGETSHLSVVDGEGNAVALTTTVNYYFGSCLVVPGTGLLMNDEMDDFDSAPGTPNAYGLVGRGPNAIAPGKIPLSSMTPTLVLDGRGQVALAVGAAGGARIPTAVAQAILHVVDDGMRLDEALAAPRLHHQHTPDVVQVEPNGLEAATAHALAARGHQLSFAPSRWPNAQAAGRGPGGLFEAACDPRYEGAPAVP</sequence>
<proteinExistence type="inferred from homology"/>
<comment type="catalytic activity">
    <reaction evidence="4">
        <text>an N-terminal (5-L-glutamyl)-[peptide] + an alpha-amino acid = 5-L-glutamyl amino acid + an N-terminal L-alpha-aminoacyl-[peptide]</text>
        <dbReference type="Rhea" id="RHEA:23904"/>
        <dbReference type="Rhea" id="RHEA-COMP:9780"/>
        <dbReference type="Rhea" id="RHEA-COMP:9795"/>
        <dbReference type="ChEBI" id="CHEBI:77644"/>
        <dbReference type="ChEBI" id="CHEBI:78597"/>
        <dbReference type="ChEBI" id="CHEBI:78599"/>
        <dbReference type="ChEBI" id="CHEBI:78608"/>
        <dbReference type="EC" id="2.3.2.2"/>
    </reaction>
</comment>
<dbReference type="Gene3D" id="1.10.246.130">
    <property type="match status" value="1"/>
</dbReference>
<name>A0A7I9VIE9_9BACT</name>
<comment type="caution">
    <text evidence="8">The sequence shown here is derived from an EMBL/GenBank/DDBJ whole genome shotgun (WGS) entry which is preliminary data.</text>
</comment>
<evidence type="ECO:0000256" key="3">
    <source>
        <dbReference type="ARBA" id="ARBA00009381"/>
    </source>
</evidence>
<dbReference type="GO" id="GO:0006751">
    <property type="term" value="P:glutathione catabolic process"/>
    <property type="evidence" value="ECO:0007669"/>
    <property type="project" value="InterPro"/>
</dbReference>
<dbReference type="InterPro" id="IPR029055">
    <property type="entry name" value="Ntn_hydrolases_N"/>
</dbReference>
<dbReference type="GO" id="GO:0103068">
    <property type="term" value="F:leukotriene C4 gamma-glutamyl transferase activity"/>
    <property type="evidence" value="ECO:0007669"/>
    <property type="project" value="UniProtKB-EC"/>
</dbReference>
<feature type="binding site" evidence="6">
    <location>
        <position position="87"/>
    </location>
    <ligand>
        <name>L-glutamate</name>
        <dbReference type="ChEBI" id="CHEBI:29985"/>
    </ligand>
</feature>
<feature type="binding site" evidence="6">
    <location>
        <position position="406"/>
    </location>
    <ligand>
        <name>L-glutamate</name>
        <dbReference type="ChEBI" id="CHEBI:29985"/>
    </ligand>
</feature>
<feature type="binding site" evidence="6">
    <location>
        <begin position="435"/>
        <end position="436"/>
    </location>
    <ligand>
        <name>L-glutamate</name>
        <dbReference type="ChEBI" id="CHEBI:29985"/>
    </ligand>
</feature>
<comment type="catalytic activity">
    <reaction evidence="1">
        <text>an S-substituted glutathione + H2O = an S-substituted L-cysteinylglycine + L-glutamate</text>
        <dbReference type="Rhea" id="RHEA:59468"/>
        <dbReference type="ChEBI" id="CHEBI:15377"/>
        <dbReference type="ChEBI" id="CHEBI:29985"/>
        <dbReference type="ChEBI" id="CHEBI:90779"/>
        <dbReference type="ChEBI" id="CHEBI:143103"/>
        <dbReference type="EC" id="3.4.19.13"/>
    </reaction>
</comment>
<dbReference type="RefSeq" id="WP_176062614.1">
    <property type="nucleotide sequence ID" value="NZ_BJTG01000001.1"/>
</dbReference>
<dbReference type="SUPFAM" id="SSF56235">
    <property type="entry name" value="N-terminal nucleophile aminohydrolases (Ntn hydrolases)"/>
    <property type="match status" value="1"/>
</dbReference>
<dbReference type="GO" id="GO:0005886">
    <property type="term" value="C:plasma membrane"/>
    <property type="evidence" value="ECO:0007669"/>
    <property type="project" value="TreeGrafter"/>
</dbReference>
<dbReference type="AlphaFoldDB" id="A0A7I9VIE9"/>
<dbReference type="EMBL" id="BJTG01000001">
    <property type="protein sequence ID" value="GEJ55787.1"/>
    <property type="molecule type" value="Genomic_DNA"/>
</dbReference>
<evidence type="ECO:0000256" key="6">
    <source>
        <dbReference type="PIRSR" id="PIRSR600101-2"/>
    </source>
</evidence>
<comment type="similarity">
    <text evidence="3">Belongs to the gamma-glutamyltransferase family.</text>
</comment>
<dbReference type="Pfam" id="PF01019">
    <property type="entry name" value="G_glu_transpept"/>
    <property type="match status" value="1"/>
</dbReference>
<evidence type="ECO:0000313" key="8">
    <source>
        <dbReference type="EMBL" id="GEJ55787.1"/>
    </source>
</evidence>
<feature type="binding site" evidence="6">
    <location>
        <begin position="382"/>
        <end position="384"/>
    </location>
    <ligand>
        <name>L-glutamate</name>
        <dbReference type="ChEBI" id="CHEBI:29985"/>
    </ligand>
</feature>
<feature type="chain" id="PRO_5029784340" evidence="7">
    <location>
        <begin position="25"/>
        <end position="555"/>
    </location>
</feature>
<gene>
    <name evidence="8" type="primary">ggt</name>
    <name evidence="8" type="ORF">AMYX_05280</name>
</gene>
<dbReference type="PANTHER" id="PTHR11686:SF9">
    <property type="entry name" value="RE13973P"/>
    <property type="match status" value="1"/>
</dbReference>
<feature type="binding site" evidence="6">
    <location>
        <position position="458"/>
    </location>
    <ligand>
        <name>L-glutamate</name>
        <dbReference type="ChEBI" id="CHEBI:29985"/>
    </ligand>
</feature>
<comment type="catalytic activity">
    <reaction evidence="2">
        <text>glutathione + H2O = L-cysteinylglycine + L-glutamate</text>
        <dbReference type="Rhea" id="RHEA:28807"/>
        <dbReference type="ChEBI" id="CHEBI:15377"/>
        <dbReference type="ChEBI" id="CHEBI:29985"/>
        <dbReference type="ChEBI" id="CHEBI:57925"/>
        <dbReference type="ChEBI" id="CHEBI:61694"/>
        <dbReference type="EC" id="3.4.19.13"/>
    </reaction>
</comment>
<evidence type="ECO:0000256" key="5">
    <source>
        <dbReference type="PIRSR" id="PIRSR600101-1"/>
    </source>
</evidence>
<evidence type="ECO:0000256" key="2">
    <source>
        <dbReference type="ARBA" id="ARBA00001089"/>
    </source>
</evidence>
<keyword evidence="8" id="KW-0808">Transferase</keyword>
<keyword evidence="7" id="KW-0732">Signal</keyword>